<gene>
    <name evidence="9" type="ORF">A9F13_02g00660</name>
</gene>
<dbReference type="InterPro" id="IPR042067">
    <property type="entry name" value="Sip3_PH"/>
</dbReference>
<feature type="domain" description="PH" evidence="7">
    <location>
        <begin position="319"/>
        <end position="420"/>
    </location>
</feature>
<reference evidence="9 10" key="1">
    <citation type="submission" date="2017-04" db="EMBL/GenBank/DDBJ databases">
        <title>Draft genome of the yeast Clavispora lusitaniae type strain CBS 6936.</title>
        <authorList>
            <person name="Durrens P."/>
            <person name="Klopp C."/>
            <person name="Biteau N."/>
            <person name="Fitton-Ouhabi V."/>
            <person name="Dementhon K."/>
            <person name="Accoceberry I."/>
            <person name="Sherman D.J."/>
            <person name="Noel T."/>
        </authorList>
    </citation>
    <scope>NUCLEOTIDE SEQUENCE [LARGE SCALE GENOMIC DNA]</scope>
    <source>
        <strain evidence="9 10">CBS 6936</strain>
    </source>
</reference>
<dbReference type="GO" id="GO:0005737">
    <property type="term" value="C:cytoplasm"/>
    <property type="evidence" value="ECO:0007669"/>
    <property type="project" value="InterPro"/>
</dbReference>
<dbReference type="InterPro" id="IPR031968">
    <property type="entry name" value="VASt"/>
</dbReference>
<evidence type="ECO:0000256" key="1">
    <source>
        <dbReference type="ARBA" id="ARBA00004370"/>
    </source>
</evidence>
<dbReference type="InterPro" id="IPR011993">
    <property type="entry name" value="PH-like_dom_sf"/>
</dbReference>
<dbReference type="SMART" id="SM00233">
    <property type="entry name" value="PH"/>
    <property type="match status" value="1"/>
</dbReference>
<evidence type="ECO:0000259" key="8">
    <source>
        <dbReference type="PROSITE" id="PS51778"/>
    </source>
</evidence>
<dbReference type="CDD" id="cd13280">
    <property type="entry name" value="PH_SIP3"/>
    <property type="match status" value="1"/>
</dbReference>
<feature type="compositionally biased region" description="Basic and acidic residues" evidence="5">
    <location>
        <begin position="732"/>
        <end position="745"/>
    </location>
</feature>
<comment type="subcellular location">
    <subcellularLocation>
        <location evidence="1">Membrane</location>
    </subcellularLocation>
</comment>
<dbReference type="EMBL" id="LYUB02000002">
    <property type="protein sequence ID" value="OVF10272.1"/>
    <property type="molecule type" value="Genomic_DNA"/>
</dbReference>
<feature type="region of interest" description="Disordered" evidence="5">
    <location>
        <begin position="1"/>
        <end position="23"/>
    </location>
</feature>
<accession>A0AA91Q3V8</accession>
<evidence type="ECO:0000259" key="7">
    <source>
        <dbReference type="PROSITE" id="PS50003"/>
    </source>
</evidence>
<dbReference type="InterPro" id="IPR027267">
    <property type="entry name" value="AH/BAR_dom_sf"/>
</dbReference>
<evidence type="ECO:0000256" key="5">
    <source>
        <dbReference type="SAM" id="MobiDB-lite"/>
    </source>
</evidence>
<name>A0AA91Q3V8_CLALS</name>
<dbReference type="SUPFAM" id="SSF103657">
    <property type="entry name" value="BAR/IMD domain-like"/>
    <property type="match status" value="1"/>
</dbReference>
<sequence length="1185" mass="135778">MAENDSASASRRSSMKEKEGEAQSKNVAGVEYKQFKLFSAILKEAALDTPSFRAMVNHMDSQLMKTEKWITAVAATVKKIPGQVRVLENYLNEFLEYLVPSVLQDGYLDEQYTFAELRHTKSGLKNLWKVAIAMVSVSLPEIERLQHNISKRVAAYQQHRRRFMACQEKYDRFLSIHMATPKSKEPALVKEDSLELYAAHKEYLQLSLDAVMEMIDLGTMINESVSQFNYLLWSDKVSRANDNPAVLSLFQETWATVQKIRNFYEHFNPALKKLEPDLLLARKNTEEHTNAEYLPPANLNDYRTSSINFRMLHDPNEQAVEKHGYLFMKTWVDRSSKPVWVRRWAFVQGGVFGFLVLSPTGTSVQETDKIGLLLCSTKYAPNEDRRFCFELKTMDTTLVLQVQTMAQLKSWLTVFENSRRRIADENDPMHELVHIASGRYPPLVMEFSSSLNSVMDRDITNTRIVSAKNEVIMSSRLSAHIEKNEKLFQRYVFQQVSQIAFPMVTELSRPSLIAYSLTGETAVPTALCANLWGSRNWGVFYVNDMVGVNPITEIPKAEETRSIGEGMVLPKNYPNKWVARDVQMRALFESILEPEECCLVSFSCLLSPNPQQELRSTVFITQSHFYAYINTLGFISLLKAPVNRFAEAKLVQKKDYEVLKVTHVAGSLKSKLFLEDGKLLAEKLNCVFTNDASDKPLGVTPLIEKLVKIETDYNNEKAKQKKMFAISGSPETKPESFERVSKEKSNPPSRQVDFESDVFFVKEHVVKMPPQALFHVLFGIRSSVLDSSYKSVSVSISDKPMWYEDPSSGHLTREFNSELLYYTGRKGKVRTKQEIEHKLENEYYSVKTTQSNFKVNYGPEFRFVSRFIIEGIEGGKSKMKFFSTVKFDRKWICSGFFRWFGNTLINSFYHTVCTRVDDAAISFGNSGRIVKAIYYYGKIPVADVAPKCPPTGPARISLVTIVRLVFRSVMTSALSWTLLFLWNSWRCFWSIIDRLTVHFLLLVVIGILTASNVFLCARNTSHYWNSRAATGLVKEMYHYDPVVLEKALYVKDMETLISNKSVFGKGSECMRSFENQSFVLNYNQPVAWENIYNDGMTRGVARQLKQSLQDIGVKRNQLLVSLRMLNDLEQELAFGEWRNWLLNELSKCDMVLGAEHDSDVVQDLDELQRYCRSCSEEFTSMGELA</sequence>
<evidence type="ECO:0000256" key="3">
    <source>
        <dbReference type="ARBA" id="ARBA00022989"/>
    </source>
</evidence>
<dbReference type="InterPro" id="IPR004148">
    <property type="entry name" value="BAR_dom"/>
</dbReference>
<dbReference type="GO" id="GO:0016020">
    <property type="term" value="C:membrane"/>
    <property type="evidence" value="ECO:0007669"/>
    <property type="project" value="UniProtKB-SubCell"/>
</dbReference>
<evidence type="ECO:0000256" key="2">
    <source>
        <dbReference type="ARBA" id="ARBA00022692"/>
    </source>
</evidence>
<organism evidence="9 10">
    <name type="scientific">Clavispora lusitaniae</name>
    <name type="common">Candida lusitaniae</name>
    <dbReference type="NCBI Taxonomy" id="36911"/>
    <lineage>
        <taxon>Eukaryota</taxon>
        <taxon>Fungi</taxon>
        <taxon>Dikarya</taxon>
        <taxon>Ascomycota</taxon>
        <taxon>Saccharomycotina</taxon>
        <taxon>Pichiomycetes</taxon>
        <taxon>Metschnikowiaceae</taxon>
        <taxon>Clavispora</taxon>
    </lineage>
</organism>
<evidence type="ECO:0000256" key="4">
    <source>
        <dbReference type="ARBA" id="ARBA00023136"/>
    </source>
</evidence>
<keyword evidence="3 6" id="KW-1133">Transmembrane helix</keyword>
<dbReference type="PROSITE" id="PS50003">
    <property type="entry name" value="PH_DOMAIN"/>
    <property type="match status" value="1"/>
</dbReference>
<dbReference type="PANTHER" id="PTHR14248">
    <property type="entry name" value="CYCLIN Y, ISOFORM A"/>
    <property type="match status" value="1"/>
</dbReference>
<evidence type="ECO:0000256" key="6">
    <source>
        <dbReference type="SAM" id="Phobius"/>
    </source>
</evidence>
<dbReference type="SUPFAM" id="SSF50729">
    <property type="entry name" value="PH domain-like"/>
    <property type="match status" value="1"/>
</dbReference>
<evidence type="ECO:0000313" key="9">
    <source>
        <dbReference type="EMBL" id="OVF10272.1"/>
    </source>
</evidence>
<dbReference type="Pfam" id="PF16016">
    <property type="entry name" value="VASt"/>
    <property type="match status" value="1"/>
</dbReference>
<dbReference type="Gene3D" id="1.20.1270.60">
    <property type="entry name" value="Arfaptin homology (AH) domain/BAR domain"/>
    <property type="match status" value="1"/>
</dbReference>
<feature type="region of interest" description="Disordered" evidence="5">
    <location>
        <begin position="728"/>
        <end position="749"/>
    </location>
</feature>
<dbReference type="AlphaFoldDB" id="A0AA91Q3V8"/>
<keyword evidence="2 6" id="KW-0812">Transmembrane</keyword>
<feature type="transmembrane region" description="Helical" evidence="6">
    <location>
        <begin position="995"/>
        <end position="1015"/>
    </location>
</feature>
<proteinExistence type="predicted"/>
<feature type="compositionally biased region" description="Polar residues" evidence="5">
    <location>
        <begin position="1"/>
        <end position="12"/>
    </location>
</feature>
<dbReference type="KEGG" id="clus:A9F13_02g00660"/>
<evidence type="ECO:0000313" key="10">
    <source>
        <dbReference type="Proteomes" id="UP000195602"/>
    </source>
</evidence>
<keyword evidence="4 6" id="KW-0472">Membrane</keyword>
<dbReference type="Proteomes" id="UP000195602">
    <property type="component" value="Unassembled WGS sequence"/>
</dbReference>
<dbReference type="Pfam" id="PF00169">
    <property type="entry name" value="PH"/>
    <property type="match status" value="1"/>
</dbReference>
<dbReference type="Pfam" id="PF16746">
    <property type="entry name" value="BAR_3"/>
    <property type="match status" value="1"/>
</dbReference>
<comment type="caution">
    <text evidence="9">The sequence shown here is derived from an EMBL/GenBank/DDBJ whole genome shotgun (WGS) entry which is preliminary data.</text>
</comment>
<dbReference type="PROSITE" id="PS51778">
    <property type="entry name" value="VAST"/>
    <property type="match status" value="1"/>
</dbReference>
<protein>
    <submittedName>
        <fullName evidence="9">Membrane-anchored lipid-binding protein</fullName>
    </submittedName>
</protein>
<feature type="domain" description="VASt" evidence="8">
    <location>
        <begin position="757"/>
        <end position="917"/>
    </location>
</feature>
<dbReference type="InterPro" id="IPR001849">
    <property type="entry name" value="PH_domain"/>
</dbReference>
<dbReference type="Gene3D" id="2.30.29.30">
    <property type="entry name" value="Pleckstrin-homology domain (PH domain)/Phosphotyrosine-binding domain (PTB)"/>
    <property type="match status" value="1"/>
</dbReference>